<feature type="region of interest" description="Disordered" evidence="7">
    <location>
        <begin position="1"/>
        <end position="91"/>
    </location>
</feature>
<dbReference type="InterPro" id="IPR009072">
    <property type="entry name" value="Histone-fold"/>
</dbReference>
<evidence type="ECO:0000256" key="2">
    <source>
        <dbReference type="ARBA" id="ARBA00009359"/>
    </source>
</evidence>
<evidence type="ECO:0000256" key="6">
    <source>
        <dbReference type="ARBA" id="ARBA00023242"/>
    </source>
</evidence>
<dbReference type="OrthoDB" id="2500381at2759"/>
<dbReference type="CDD" id="cd22921">
    <property type="entry name" value="HFD_CENP-X"/>
    <property type="match status" value="1"/>
</dbReference>
<dbReference type="InterPro" id="IPR018552">
    <property type="entry name" value="CENP-X"/>
</dbReference>
<dbReference type="GO" id="GO:0006281">
    <property type="term" value="P:DNA repair"/>
    <property type="evidence" value="ECO:0007669"/>
    <property type="project" value="UniProtKB-KW"/>
</dbReference>
<comment type="subcellular location">
    <subcellularLocation>
        <location evidence="1">Nucleus</location>
    </subcellularLocation>
</comment>
<keyword evidence="3" id="KW-0227">DNA damage</keyword>
<dbReference type="GO" id="GO:0046982">
    <property type="term" value="F:protein heterodimerization activity"/>
    <property type="evidence" value="ECO:0007669"/>
    <property type="project" value="InterPro"/>
</dbReference>
<evidence type="ECO:0000256" key="7">
    <source>
        <dbReference type="SAM" id="MobiDB-lite"/>
    </source>
</evidence>
<dbReference type="PANTHER" id="PTHR28680">
    <property type="entry name" value="CENTROMERE PROTEIN X"/>
    <property type="match status" value="1"/>
</dbReference>
<evidence type="ECO:0000313" key="8">
    <source>
        <dbReference type="EMBL" id="EZF57120.1"/>
    </source>
</evidence>
<gene>
    <name evidence="8" type="ORF">H103_00532</name>
</gene>
<feature type="compositionally biased region" description="Polar residues" evidence="7">
    <location>
        <begin position="14"/>
        <end position="23"/>
    </location>
</feature>
<feature type="compositionally biased region" description="Acidic residues" evidence="7">
    <location>
        <begin position="77"/>
        <end position="91"/>
    </location>
</feature>
<dbReference type="HOGENOM" id="CLU_1321729_0_0_1"/>
<dbReference type="Gene3D" id="1.10.20.10">
    <property type="entry name" value="Histone, subunit A"/>
    <property type="match status" value="1"/>
</dbReference>
<dbReference type="GO" id="GO:0003677">
    <property type="term" value="F:DNA binding"/>
    <property type="evidence" value="ECO:0007669"/>
    <property type="project" value="UniProtKB-KW"/>
</dbReference>
<dbReference type="GO" id="GO:0000712">
    <property type="term" value="P:resolution of meiotic recombination intermediates"/>
    <property type="evidence" value="ECO:0007669"/>
    <property type="project" value="TreeGrafter"/>
</dbReference>
<dbReference type="PANTHER" id="PTHR28680:SF1">
    <property type="entry name" value="CENTROMERE PROTEIN X"/>
    <property type="match status" value="1"/>
</dbReference>
<feature type="compositionally biased region" description="Polar residues" evidence="7">
    <location>
        <begin position="49"/>
        <end position="58"/>
    </location>
</feature>
<dbReference type="Pfam" id="PF09415">
    <property type="entry name" value="CENP-X"/>
    <property type="match status" value="1"/>
</dbReference>
<evidence type="ECO:0000256" key="1">
    <source>
        <dbReference type="ARBA" id="ARBA00004123"/>
    </source>
</evidence>
<sequence>MAPVETKGKKFNLPQKSSLSTPDATEKTTKKQIGQKPPLKRRSTAGGKDQTTPTSTTASKRHKQTKDTPRASSSIALEDEGTPEMDDLSSSEEPDYILAEITTVDGPKQHPADNKSSDPRIDYKLVTTILHEVAFKKKKTRITKDGVKLFTKYIESFVTEAVSRAIEEKRVNNAASMATPATRTDIEHSNYLETEDLERAYPQLMLDF</sequence>
<dbReference type="AlphaFoldDB" id="A0A022WFG6"/>
<organism evidence="8">
    <name type="scientific">Trichophyton rubrum CBS 288.86</name>
    <dbReference type="NCBI Taxonomy" id="1215330"/>
    <lineage>
        <taxon>Eukaryota</taxon>
        <taxon>Fungi</taxon>
        <taxon>Dikarya</taxon>
        <taxon>Ascomycota</taxon>
        <taxon>Pezizomycotina</taxon>
        <taxon>Eurotiomycetes</taxon>
        <taxon>Eurotiomycetidae</taxon>
        <taxon>Onygenales</taxon>
        <taxon>Arthrodermataceae</taxon>
        <taxon>Trichophyton</taxon>
    </lineage>
</organism>
<proteinExistence type="inferred from homology"/>
<evidence type="ECO:0000256" key="4">
    <source>
        <dbReference type="ARBA" id="ARBA00023125"/>
    </source>
</evidence>
<dbReference type="EMBL" id="KK207697">
    <property type="protein sequence ID" value="EZF57120.1"/>
    <property type="molecule type" value="Genomic_DNA"/>
</dbReference>
<name>A0A022WFG6_TRIRU</name>
<keyword evidence="6" id="KW-0539">Nucleus</keyword>
<dbReference type="GO" id="GO:0071821">
    <property type="term" value="C:FANCM-MHF complex"/>
    <property type="evidence" value="ECO:0007669"/>
    <property type="project" value="TreeGrafter"/>
</dbReference>
<reference evidence="8" key="1">
    <citation type="submission" date="2014-02" db="EMBL/GenBank/DDBJ databases">
        <title>The Genome Sequence of Trichophyton rubrum (morphotype fischeri) CBS 288.86.</title>
        <authorList>
            <consortium name="The Broad Institute Genomics Platform"/>
            <person name="Cuomo C.A."/>
            <person name="White T.C."/>
            <person name="Graser Y."/>
            <person name="Martinez-Rossi N."/>
            <person name="Heitman J."/>
            <person name="Young S.K."/>
            <person name="Zeng Q."/>
            <person name="Gargeya S."/>
            <person name="Abouelleil A."/>
            <person name="Alvarado L."/>
            <person name="Chapman S.B."/>
            <person name="Gainer-Dewar J."/>
            <person name="Goldberg J."/>
            <person name="Griggs A."/>
            <person name="Gujja S."/>
            <person name="Hansen M."/>
            <person name="Howarth C."/>
            <person name="Imamovic A."/>
            <person name="Larimer J."/>
            <person name="Martinez D."/>
            <person name="Murphy C."/>
            <person name="Pearson M.D."/>
            <person name="Persinoti G."/>
            <person name="Poon T."/>
            <person name="Priest M."/>
            <person name="Roberts A.D."/>
            <person name="Saif S."/>
            <person name="Shea T.D."/>
            <person name="Sykes S.N."/>
            <person name="Wortman J."/>
            <person name="Nusbaum C."/>
            <person name="Birren B."/>
        </authorList>
    </citation>
    <scope>NUCLEOTIDE SEQUENCE [LARGE SCALE GENOMIC DNA]</scope>
    <source>
        <strain evidence="8">CBS 288.86</strain>
    </source>
</reference>
<comment type="similarity">
    <text evidence="2">Belongs to the CENP-X/MHF2 family.</text>
</comment>
<dbReference type="Proteomes" id="UP000023758">
    <property type="component" value="Unassembled WGS sequence"/>
</dbReference>
<accession>A0A022WFG6</accession>
<protein>
    <submittedName>
        <fullName evidence="8">Uncharacterized protein</fullName>
    </submittedName>
</protein>
<keyword evidence="4" id="KW-0238">DNA-binding</keyword>
<evidence type="ECO:0000256" key="3">
    <source>
        <dbReference type="ARBA" id="ARBA00022763"/>
    </source>
</evidence>
<dbReference type="GO" id="GO:0051382">
    <property type="term" value="P:kinetochore assembly"/>
    <property type="evidence" value="ECO:0007669"/>
    <property type="project" value="InterPro"/>
</dbReference>
<dbReference type="GO" id="GO:0031297">
    <property type="term" value="P:replication fork processing"/>
    <property type="evidence" value="ECO:0007669"/>
    <property type="project" value="TreeGrafter"/>
</dbReference>
<keyword evidence="5" id="KW-0234">DNA repair</keyword>
<evidence type="ECO:0000256" key="5">
    <source>
        <dbReference type="ARBA" id="ARBA00023204"/>
    </source>
</evidence>